<protein>
    <submittedName>
        <fullName evidence="4">SpoIIE family protein phosphatase</fullName>
    </submittedName>
</protein>
<gene>
    <name evidence="4" type="ORF">H1R13_32165</name>
</gene>
<dbReference type="PANTHER" id="PTHR43156:SF2">
    <property type="entry name" value="STAGE II SPORULATION PROTEIN E"/>
    <property type="match status" value="1"/>
</dbReference>
<evidence type="ECO:0000256" key="1">
    <source>
        <dbReference type="ARBA" id="ARBA00022801"/>
    </source>
</evidence>
<name>A0A7X1I616_9ACTN</name>
<dbReference type="SUPFAM" id="SSF81606">
    <property type="entry name" value="PP2C-like"/>
    <property type="match status" value="1"/>
</dbReference>
<comment type="caution">
    <text evidence="4">The sequence shown here is derived from an EMBL/GenBank/DDBJ whole genome shotgun (WGS) entry which is preliminary data.</text>
</comment>
<dbReference type="GO" id="GO:0016791">
    <property type="term" value="F:phosphatase activity"/>
    <property type="evidence" value="ECO:0007669"/>
    <property type="project" value="TreeGrafter"/>
</dbReference>
<feature type="region of interest" description="Disordered" evidence="2">
    <location>
        <begin position="37"/>
        <end position="62"/>
    </location>
</feature>
<sequence>MHRLLLLLRLADRRGPVGLPGAAPGAVRDRAAAVLDPGPRHRGGRAAHRAPPRNGHAHLQPARRRLALRPLPQERFRGLPRRRVPRPAWTGPLRCPPGAPLGTGLGLTATLCREQLKPGDRLVLYTDGITETRDPGGEEFGLERFLNFVIHHNADGMPVPETLRRLVHSILDYHQGRLQDDATVLLLEWRGPEAGVTGTDVSTALRTHSAQVSQT</sequence>
<feature type="compositionally biased region" description="Basic residues" evidence="2">
    <location>
        <begin position="40"/>
        <end position="51"/>
    </location>
</feature>
<keyword evidence="1" id="KW-0378">Hydrolase</keyword>
<dbReference type="InterPro" id="IPR036457">
    <property type="entry name" value="PPM-type-like_dom_sf"/>
</dbReference>
<accession>A0A7X1I616</accession>
<keyword evidence="5" id="KW-1185">Reference proteome</keyword>
<organism evidence="4 5">
    <name type="scientific">Streptomyces mexicanus</name>
    <dbReference type="NCBI Taxonomy" id="178566"/>
    <lineage>
        <taxon>Bacteria</taxon>
        <taxon>Bacillati</taxon>
        <taxon>Actinomycetota</taxon>
        <taxon>Actinomycetes</taxon>
        <taxon>Kitasatosporales</taxon>
        <taxon>Streptomycetaceae</taxon>
        <taxon>Streptomyces</taxon>
    </lineage>
</organism>
<dbReference type="Pfam" id="PF07228">
    <property type="entry name" value="SpoIIE"/>
    <property type="match status" value="1"/>
</dbReference>
<dbReference type="InterPro" id="IPR001932">
    <property type="entry name" value="PPM-type_phosphatase-like_dom"/>
</dbReference>
<evidence type="ECO:0000313" key="5">
    <source>
        <dbReference type="Proteomes" id="UP000517694"/>
    </source>
</evidence>
<evidence type="ECO:0000259" key="3">
    <source>
        <dbReference type="Pfam" id="PF07228"/>
    </source>
</evidence>
<dbReference type="OrthoDB" id="4546548at2"/>
<dbReference type="InterPro" id="IPR052016">
    <property type="entry name" value="Bact_Sigma-Reg"/>
</dbReference>
<feature type="domain" description="PPM-type phosphatase" evidence="3">
    <location>
        <begin position="94"/>
        <end position="190"/>
    </location>
</feature>
<dbReference type="Proteomes" id="UP000517694">
    <property type="component" value="Unassembled WGS sequence"/>
</dbReference>
<proteinExistence type="predicted"/>
<evidence type="ECO:0000256" key="2">
    <source>
        <dbReference type="SAM" id="MobiDB-lite"/>
    </source>
</evidence>
<reference evidence="4 5" key="1">
    <citation type="submission" date="2020-08" db="EMBL/GenBank/DDBJ databases">
        <title>Whole-Genome Sequence of French Clinical Streptomyces mexicanus Strain Q0842.</title>
        <authorList>
            <person name="Boxberger M."/>
            <person name="La Scola B."/>
        </authorList>
    </citation>
    <scope>NUCLEOTIDE SEQUENCE [LARGE SCALE GENOMIC DNA]</scope>
    <source>
        <strain evidence="4 5">Marseille-Q0842</strain>
    </source>
</reference>
<dbReference type="PANTHER" id="PTHR43156">
    <property type="entry name" value="STAGE II SPORULATION PROTEIN E-RELATED"/>
    <property type="match status" value="1"/>
</dbReference>
<dbReference type="EMBL" id="JACMHY010000018">
    <property type="protein sequence ID" value="MBC2869449.1"/>
    <property type="molecule type" value="Genomic_DNA"/>
</dbReference>
<dbReference type="Gene3D" id="3.60.40.10">
    <property type="entry name" value="PPM-type phosphatase domain"/>
    <property type="match status" value="1"/>
</dbReference>
<dbReference type="AlphaFoldDB" id="A0A7X1I616"/>
<evidence type="ECO:0000313" key="4">
    <source>
        <dbReference type="EMBL" id="MBC2869449.1"/>
    </source>
</evidence>